<dbReference type="GO" id="GO:0000422">
    <property type="term" value="P:autophagy of mitochondrion"/>
    <property type="evidence" value="ECO:0007669"/>
    <property type="project" value="TreeGrafter"/>
</dbReference>
<dbReference type="GO" id="GO:0061709">
    <property type="term" value="P:reticulophagy"/>
    <property type="evidence" value="ECO:0007669"/>
    <property type="project" value="TreeGrafter"/>
</dbReference>
<feature type="transmembrane region" description="Helical" evidence="10">
    <location>
        <begin position="225"/>
        <end position="247"/>
    </location>
</feature>
<evidence type="ECO:0000256" key="6">
    <source>
        <dbReference type="ARBA" id="ARBA00022989"/>
    </source>
</evidence>
<keyword evidence="13" id="KW-1185">Reference proteome</keyword>
<feature type="transmembrane region" description="Helical" evidence="10">
    <location>
        <begin position="500"/>
        <end position="518"/>
    </location>
</feature>
<dbReference type="GO" id="GO:0005776">
    <property type="term" value="C:autophagosome"/>
    <property type="evidence" value="ECO:0007669"/>
    <property type="project" value="TreeGrafter"/>
</dbReference>
<comment type="similarity">
    <text evidence="2 10">Belongs to the ATG9 family.</text>
</comment>
<evidence type="ECO:0000256" key="8">
    <source>
        <dbReference type="ARBA" id="ARBA00023055"/>
    </source>
</evidence>
<feature type="region of interest" description="Disordered" evidence="11">
    <location>
        <begin position="746"/>
        <end position="767"/>
    </location>
</feature>
<feature type="transmembrane region" description="Helical" evidence="10">
    <location>
        <begin position="467"/>
        <end position="494"/>
    </location>
</feature>
<gene>
    <name evidence="12" type="ORF">CYCCA115_LOCUS21236</name>
</gene>
<keyword evidence="4 10" id="KW-0813">Transport</keyword>
<keyword evidence="7 10" id="KW-0072">Autophagy</keyword>
<proteinExistence type="inferred from homology"/>
<name>A0AAD2G844_9STRA</name>
<evidence type="ECO:0000256" key="10">
    <source>
        <dbReference type="RuleBase" id="RU364027"/>
    </source>
</evidence>
<dbReference type="InterPro" id="IPR007241">
    <property type="entry name" value="Autophagy-rel_prot_9"/>
</dbReference>
<feature type="transmembrane region" description="Helical" evidence="10">
    <location>
        <begin position="168"/>
        <end position="188"/>
    </location>
</feature>
<evidence type="ECO:0000256" key="3">
    <source>
        <dbReference type="ARBA" id="ARBA00018074"/>
    </source>
</evidence>
<dbReference type="GO" id="GO:0034045">
    <property type="term" value="C:phagophore assembly site membrane"/>
    <property type="evidence" value="ECO:0007669"/>
    <property type="project" value="UniProtKB-SubCell"/>
</dbReference>
<dbReference type="GO" id="GO:0006869">
    <property type="term" value="P:lipid transport"/>
    <property type="evidence" value="ECO:0007669"/>
    <property type="project" value="UniProtKB-KW"/>
</dbReference>
<dbReference type="PANTHER" id="PTHR13038">
    <property type="entry name" value="APG9 AUTOPHAGY 9"/>
    <property type="match status" value="1"/>
</dbReference>
<evidence type="ECO:0000313" key="13">
    <source>
        <dbReference type="Proteomes" id="UP001295423"/>
    </source>
</evidence>
<dbReference type="EMBL" id="CAKOGP040002213">
    <property type="protein sequence ID" value="CAJ1965643.1"/>
    <property type="molecule type" value="Genomic_DNA"/>
</dbReference>
<evidence type="ECO:0000256" key="2">
    <source>
        <dbReference type="ARBA" id="ARBA00006185"/>
    </source>
</evidence>
<feature type="compositionally biased region" description="Polar residues" evidence="11">
    <location>
        <begin position="751"/>
        <end position="767"/>
    </location>
</feature>
<evidence type="ECO:0000256" key="11">
    <source>
        <dbReference type="SAM" id="MobiDB-lite"/>
    </source>
</evidence>
<evidence type="ECO:0000256" key="7">
    <source>
        <dbReference type="ARBA" id="ARBA00023006"/>
    </source>
</evidence>
<protein>
    <recommendedName>
        <fullName evidence="3 10">Autophagy-related protein 9</fullName>
    </recommendedName>
</protein>
<accession>A0AAD2G844</accession>
<dbReference type="Proteomes" id="UP001295423">
    <property type="component" value="Unassembled WGS sequence"/>
</dbReference>
<evidence type="ECO:0000256" key="1">
    <source>
        <dbReference type="ARBA" id="ARBA00004511"/>
    </source>
</evidence>
<keyword evidence="8 10" id="KW-0445">Lipid transport</keyword>
<keyword evidence="5 10" id="KW-0812">Transmembrane</keyword>
<feature type="region of interest" description="Disordered" evidence="11">
    <location>
        <begin position="1"/>
        <end position="20"/>
    </location>
</feature>
<evidence type="ECO:0000256" key="5">
    <source>
        <dbReference type="ARBA" id="ARBA00022692"/>
    </source>
</evidence>
<comment type="caution">
    <text evidence="12">The sequence shown here is derived from an EMBL/GenBank/DDBJ whole genome shotgun (WGS) entry which is preliminary data.</text>
</comment>
<dbReference type="PANTHER" id="PTHR13038:SF10">
    <property type="entry name" value="AUTOPHAGY-RELATED PROTEIN 9"/>
    <property type="match status" value="1"/>
</dbReference>
<comment type="subcellular location">
    <subcellularLocation>
        <location evidence="1 10">Preautophagosomal structure membrane</location>
        <topology evidence="1 10">Multi-pass membrane protein</topology>
    </subcellularLocation>
</comment>
<evidence type="ECO:0000313" key="12">
    <source>
        <dbReference type="EMBL" id="CAJ1965643.1"/>
    </source>
</evidence>
<dbReference type="Pfam" id="PF04109">
    <property type="entry name" value="ATG9"/>
    <property type="match status" value="1"/>
</dbReference>
<evidence type="ECO:0000256" key="4">
    <source>
        <dbReference type="ARBA" id="ARBA00022448"/>
    </source>
</evidence>
<dbReference type="GO" id="GO:0034727">
    <property type="term" value="P:piecemeal microautophagy of the nucleus"/>
    <property type="evidence" value="ECO:0007669"/>
    <property type="project" value="TreeGrafter"/>
</dbReference>
<dbReference type="GO" id="GO:0034497">
    <property type="term" value="P:protein localization to phagophore assembly site"/>
    <property type="evidence" value="ECO:0007669"/>
    <property type="project" value="TreeGrafter"/>
</dbReference>
<feature type="transmembrane region" description="Helical" evidence="10">
    <location>
        <begin position="376"/>
        <end position="401"/>
    </location>
</feature>
<organism evidence="12 13">
    <name type="scientific">Cylindrotheca closterium</name>
    <dbReference type="NCBI Taxonomy" id="2856"/>
    <lineage>
        <taxon>Eukaryota</taxon>
        <taxon>Sar</taxon>
        <taxon>Stramenopiles</taxon>
        <taxon>Ochrophyta</taxon>
        <taxon>Bacillariophyta</taxon>
        <taxon>Bacillariophyceae</taxon>
        <taxon>Bacillariophycidae</taxon>
        <taxon>Bacillariales</taxon>
        <taxon>Bacillariaceae</taxon>
        <taxon>Cylindrotheca</taxon>
    </lineage>
</organism>
<keyword evidence="9 10" id="KW-0472">Membrane</keyword>
<keyword evidence="6 10" id="KW-1133">Transmembrane helix</keyword>
<reference evidence="12" key="1">
    <citation type="submission" date="2023-08" db="EMBL/GenBank/DDBJ databases">
        <authorList>
            <person name="Audoor S."/>
            <person name="Bilcke G."/>
        </authorList>
    </citation>
    <scope>NUCLEOTIDE SEQUENCE</scope>
</reference>
<sequence length="896" mass="102310">MYSNVRYQTLDDGNDEDGSADLWDQLDDVESREVRQHQSRFHAESPHSRTNAAVIFASMVNSSLQRIRTTAATAWGAAAEAWNNHPRHSSGNNNTDMDLDRQFGIQDLRPNSLEDENDEQRVESGNPFVMLSKFPLQAIASAGETHGLVSNLDVFLTHLYHYYYYRGLVPILCNFVVEASTLLFTLWLSRTLIRDVDWRRLATCKDETSCLANWPDYYRKEPLGWVHWFVAEGFSLLFFFYFVFFVWKFWQSLQQALVCRYIIHEKLGISRRKLRGGAVSWDTVVTKIMEAQESGVYQMSLAPLDPLCIAQRVMRKDNFLIAFWNQNILDTRIGNRQYWCSSLEWCIYTTVLNFMFNHKYEVRPAFYLDADALARRLKLCGIVHALFLPFLIMFVLFHFLLRNMYDFKTSRQYMGNKYWSTAAIWTFREFNELPHVLEQRIEPSCKAAEVYLDMFGQSEWKEAVGRIFIFVGGAVGSLLLLLGTISDSLLLHVALWGHNLLWYAGMAGIVYSIGKALVPTKEAQPSVSRNLFEDMDTALKNVSEYTHYYPENWKGRGWDSGVCTAFGNLFDSKVKLFVWELVSFSLAPYILYFKLSKCAPAICQFCLLTKARVPNTGDVVGYSTFDFENFKDQAWEGRTLGESSPQEGSESIAESVMRNGNVDNAVLQHPKPRSREGKMEKSLFSFRQAHPDWKGSPSSQSLIGAVEDYRKGALMRERDLYIEAATRQLDTLARLQSGKLKENGVDLYPNIDTSTPSSHYTHGPTLDNTGSSSLKIGFVAPATLPASNGSNNDQQCDKGLHHDLSHAGRVLSSSDPLKHCSDKQLSPGVSTELWNELNKSTPERGVFSAPVSSLRGEIDSQQRAQRQFYWLERFHEHLETQLQQEGIDERSKTSDN</sequence>
<dbReference type="AlphaFoldDB" id="A0AAD2G844"/>
<comment type="function">
    <text evidence="10">Phospholipid scramblase involved in autophagy. Cycles between the preautophagosomal structure/phagophore assembly site (PAS) and the cytoplasmic vesicle pool and supplies membrane for the growing autophagosome. Lipid scramblase activity plays a key role in preautophagosomal structure/phagophore assembly by distributing the phospholipids that arrive through ATG2 from the cytoplasmic to the luminal leaflet of the bilayer, thereby driving autophagosomal membrane expansion.</text>
</comment>
<evidence type="ECO:0000256" key="9">
    <source>
        <dbReference type="ARBA" id="ARBA00023136"/>
    </source>
</evidence>